<dbReference type="Pfam" id="PF05168">
    <property type="entry name" value="HEPN"/>
    <property type="match status" value="1"/>
</dbReference>
<protein>
    <recommendedName>
        <fullName evidence="1">HEPN domain-containing protein</fullName>
    </recommendedName>
</protein>
<evidence type="ECO:0000313" key="4">
    <source>
        <dbReference type="Proteomes" id="UP000008120"/>
    </source>
</evidence>
<dbReference type="BioCyc" id="CCAL311458:G131R-822-MONOMER"/>
<name>E6N6B2_CALS0</name>
<dbReference type="STRING" id="311458.CSUB_C0809"/>
<reference evidence="2 4" key="2">
    <citation type="journal article" date="2011" name="Nucleic Acids Res.">
        <title>Insights into the evolution of Archaea and eukaryotic protein modifier systems revealed by the genome of a novel archaeal group.</title>
        <authorList>
            <person name="Nunoura T."/>
            <person name="Takaki Y."/>
            <person name="Kakuta J."/>
            <person name="Nishi S."/>
            <person name="Sugahara J."/>
            <person name="Kazama H."/>
            <person name="Chee G."/>
            <person name="Hattori M."/>
            <person name="Kanai A."/>
            <person name="Atomi H."/>
            <person name="Takai K."/>
            <person name="Takami H."/>
        </authorList>
    </citation>
    <scope>NUCLEOTIDE SEQUENCE [LARGE SCALE GENOMIC DNA]</scope>
</reference>
<feature type="domain" description="HEPN" evidence="1">
    <location>
        <begin position="14"/>
        <end position="123"/>
    </location>
</feature>
<sequence length="143" mass="16227">MIGLLDEDEFSRWLMMARRTLDSARGDLERGDYSWACFKSHQAAEYAVKALLRGVGETAHGHSISNLVKRLSTVDFSEILEQAKALDKFYVPTRYPDAWPEGIPVDYYTEKDAIEALRSAEKILDWVVRVWKSLGGGESSGRR</sequence>
<dbReference type="EMBL" id="AP011847">
    <property type="protein sequence ID" value="BAJ47831.1"/>
    <property type="molecule type" value="Genomic_DNA"/>
</dbReference>
<gene>
    <name evidence="3" type="ORF">CSUB_C0809</name>
    <name evidence="2" type="ORF">HGMM_F52H05C41</name>
</gene>
<dbReference type="AlphaFoldDB" id="E6N6B2"/>
<dbReference type="KEGG" id="csu:CSUB_C0809"/>
<evidence type="ECO:0000313" key="3">
    <source>
        <dbReference type="EMBL" id="BAJ50667.1"/>
    </source>
</evidence>
<dbReference type="SUPFAM" id="SSF81593">
    <property type="entry name" value="Nucleotidyltransferase substrate binding subunit/domain"/>
    <property type="match status" value="1"/>
</dbReference>
<dbReference type="PROSITE" id="PS50910">
    <property type="entry name" value="HEPN"/>
    <property type="match status" value="1"/>
</dbReference>
<proteinExistence type="predicted"/>
<dbReference type="EMBL" id="BA000048">
    <property type="protein sequence ID" value="BAJ50667.1"/>
    <property type="molecule type" value="Genomic_DNA"/>
</dbReference>
<accession>E6N6B2</accession>
<dbReference type="Gene3D" id="1.20.120.330">
    <property type="entry name" value="Nucleotidyltransferases domain 2"/>
    <property type="match status" value="1"/>
</dbReference>
<reference evidence="2 4" key="1">
    <citation type="journal article" date="2005" name="Environ. Microbiol.">
        <title>Genetic and functional properties of uncultivated thermophilic crenarchaeotes from a subsurface gold mine as revealed by analysis of genome fragments.</title>
        <authorList>
            <person name="Nunoura T."/>
            <person name="Hirayama H."/>
            <person name="Takami H."/>
            <person name="Oida H."/>
            <person name="Nishi S."/>
            <person name="Shimamura S."/>
            <person name="Suzuki Y."/>
            <person name="Inagaki F."/>
            <person name="Takai K."/>
            <person name="Nealson K.H."/>
            <person name="Horikoshi K."/>
        </authorList>
    </citation>
    <scope>NUCLEOTIDE SEQUENCE [LARGE SCALE GENOMIC DNA]</scope>
</reference>
<evidence type="ECO:0000313" key="2">
    <source>
        <dbReference type="EMBL" id="BAJ47831.1"/>
    </source>
</evidence>
<evidence type="ECO:0000259" key="1">
    <source>
        <dbReference type="PROSITE" id="PS50910"/>
    </source>
</evidence>
<dbReference type="InterPro" id="IPR007842">
    <property type="entry name" value="HEPN_dom"/>
</dbReference>
<organism evidence="2 4">
    <name type="scientific">Caldiarchaeum subterraneum</name>
    <dbReference type="NCBI Taxonomy" id="311458"/>
    <lineage>
        <taxon>Archaea</taxon>
        <taxon>Nitrososphaerota</taxon>
        <taxon>Candidatus Caldarchaeales</taxon>
        <taxon>Candidatus Caldarchaeaceae</taxon>
        <taxon>Candidatus Caldarchaeum</taxon>
    </lineage>
</organism>
<dbReference type="Proteomes" id="UP000008120">
    <property type="component" value="Chromosome"/>
</dbReference>
<dbReference type="SMART" id="SM00748">
    <property type="entry name" value="HEPN"/>
    <property type="match status" value="1"/>
</dbReference>